<dbReference type="RefSeq" id="WP_161340461.1">
    <property type="nucleotide sequence ID" value="NZ_JBHSDG010000003.1"/>
</dbReference>
<protein>
    <submittedName>
        <fullName evidence="2">Phosphotransferase</fullName>
    </submittedName>
</protein>
<dbReference type="SMART" id="SM00587">
    <property type="entry name" value="CHK"/>
    <property type="match status" value="1"/>
</dbReference>
<gene>
    <name evidence="2" type="ORF">GQF03_16810</name>
</gene>
<dbReference type="Gene3D" id="3.30.200.20">
    <property type="entry name" value="Phosphorylase Kinase, domain 1"/>
    <property type="match status" value="1"/>
</dbReference>
<feature type="domain" description="CHK kinase-like" evidence="1">
    <location>
        <begin position="82"/>
        <end position="247"/>
    </location>
</feature>
<dbReference type="OrthoDB" id="9809275at2"/>
<keyword evidence="2" id="KW-0808">Transferase</keyword>
<dbReference type="InterPro" id="IPR015897">
    <property type="entry name" value="CHK_kinase-like"/>
</dbReference>
<keyword evidence="3" id="KW-1185">Reference proteome</keyword>
<dbReference type="AlphaFoldDB" id="A0A845MJ94"/>
<comment type="caution">
    <text evidence="2">The sequence shown here is derived from an EMBL/GenBank/DDBJ whole genome shotgun (WGS) entry which is preliminary data.</text>
</comment>
<accession>A0A845MJ94</accession>
<dbReference type="InterPro" id="IPR011009">
    <property type="entry name" value="Kinase-like_dom_sf"/>
</dbReference>
<evidence type="ECO:0000313" key="3">
    <source>
        <dbReference type="Proteomes" id="UP000445696"/>
    </source>
</evidence>
<reference evidence="2 3" key="1">
    <citation type="journal article" date="2014" name="Int. J. Syst. Evol. Microbiol.">
        <title>Sneathiella chungangensis sp. nov., isolated from a marine sand, and emended description of the genus Sneathiella.</title>
        <authorList>
            <person name="Siamphan C."/>
            <person name="Kim H."/>
            <person name="Lee J.S."/>
            <person name="Kim W."/>
        </authorList>
    </citation>
    <scope>NUCLEOTIDE SEQUENCE [LARGE SCALE GENOMIC DNA]</scope>
    <source>
        <strain evidence="2 3">KCTC 32476</strain>
    </source>
</reference>
<name>A0A845MJ94_9PROT</name>
<organism evidence="2 3">
    <name type="scientific">Sneathiella chungangensis</name>
    <dbReference type="NCBI Taxonomy" id="1418234"/>
    <lineage>
        <taxon>Bacteria</taxon>
        <taxon>Pseudomonadati</taxon>
        <taxon>Pseudomonadota</taxon>
        <taxon>Alphaproteobacteria</taxon>
        <taxon>Sneathiellales</taxon>
        <taxon>Sneathiellaceae</taxon>
        <taxon>Sneathiella</taxon>
    </lineage>
</organism>
<dbReference type="SUPFAM" id="SSF56112">
    <property type="entry name" value="Protein kinase-like (PK-like)"/>
    <property type="match status" value="1"/>
</dbReference>
<dbReference type="InterPro" id="IPR002575">
    <property type="entry name" value="Aminoglycoside_PTrfase"/>
</dbReference>
<dbReference type="GO" id="GO:0016740">
    <property type="term" value="F:transferase activity"/>
    <property type="evidence" value="ECO:0007669"/>
    <property type="project" value="UniProtKB-KW"/>
</dbReference>
<sequence length="319" mass="35794">MRERLRAGFLNDHGLGEADRRPLAGDASARRYERLSADRPLILMDTPPPENVGIFADIAEALRARGYSAPEVIAEDRENGFLLLEDLGDDIFARLIEAGAPEKELYRLAVDFLIDLAAAKPPEFLPHFSDDYVMAQNALFVDFYLAEKLGHPLEAEPRAFYDDIWRNLLPRMRAGPEVMLLRDFHSENLLYLNDRDGVKALGLLDFQDALKGPPAYDLVSLLQDARRDVTEPMAAELVYHYLDNTGIEEAAFRESYAILGAHRALRILGIFTRLAKVDGKTRYLDMIPRMQKHLAANLAHPGLAGLQNWLALTIGEGKS</sequence>
<evidence type="ECO:0000259" key="1">
    <source>
        <dbReference type="SMART" id="SM00587"/>
    </source>
</evidence>
<dbReference type="Gene3D" id="3.90.1200.10">
    <property type="match status" value="1"/>
</dbReference>
<evidence type="ECO:0000313" key="2">
    <source>
        <dbReference type="EMBL" id="MZR23998.1"/>
    </source>
</evidence>
<proteinExistence type="predicted"/>
<dbReference type="EMBL" id="WTVA01000015">
    <property type="protein sequence ID" value="MZR23998.1"/>
    <property type="molecule type" value="Genomic_DNA"/>
</dbReference>
<dbReference type="Proteomes" id="UP000445696">
    <property type="component" value="Unassembled WGS sequence"/>
</dbReference>
<dbReference type="Pfam" id="PF01636">
    <property type="entry name" value="APH"/>
    <property type="match status" value="1"/>
</dbReference>